<dbReference type="PANTHER" id="PTHR43000">
    <property type="entry name" value="DTDP-D-GLUCOSE 4,6-DEHYDRATASE-RELATED"/>
    <property type="match status" value="1"/>
</dbReference>
<sequence>MICLDTIKQKLQNKTVLITGHTGFKGTWLSRFLLQLGAKVVGIGLDEGSESLFTLTKTNQDMLSYIQDIRDYDTLVQIIKSENPDIVFHLAAQPLVLISYQSPVETFNTNVMGTIHLLEACRQLDSLQSIVLITTDKVYQNNEWVYSYRENDRLGGHDPYSASKAMCELAIESYRSSFYKKTGVILTAVRAGNVIGGGDFSKDRLIPDIIRSIKQKTVLSLRCPNSIRPWQYIMDALWGYLLICTASLQNTPPPTTTSLFRLSPSYNIAPLDNSNQHTVEYITSLFIESLGQGNYKIDEHTHFSHETQRLRLDSSLIQEELGWRPLFNTNESVIQTASEYKTYLHEPDKLKHHLDSFISEYIKQRIS</sequence>
<accession>A0A1I1FCK7</accession>
<name>A0A1I1FCK7_BREAD</name>
<dbReference type="Gene3D" id="3.40.50.720">
    <property type="entry name" value="NAD(P)-binding Rossmann-like Domain"/>
    <property type="match status" value="1"/>
</dbReference>
<dbReference type="SUPFAM" id="SSF51735">
    <property type="entry name" value="NAD(P)-binding Rossmann-fold domains"/>
    <property type="match status" value="1"/>
</dbReference>
<evidence type="ECO:0000313" key="2">
    <source>
        <dbReference type="EMBL" id="SFB94873.1"/>
    </source>
</evidence>
<dbReference type="InterPro" id="IPR016040">
    <property type="entry name" value="NAD(P)-bd_dom"/>
</dbReference>
<gene>
    <name evidence="2" type="ORF">SAMN02745150_01416</name>
</gene>
<keyword evidence="3" id="KW-1185">Reference proteome</keyword>
<evidence type="ECO:0000313" key="3">
    <source>
        <dbReference type="Proteomes" id="UP000240042"/>
    </source>
</evidence>
<protein>
    <submittedName>
        <fullName evidence="2">CDP-glucose 4,6-dehydratase</fullName>
    </submittedName>
</protein>
<dbReference type="InterPro" id="IPR036291">
    <property type="entry name" value="NAD(P)-bd_dom_sf"/>
</dbReference>
<organism evidence="2 3">
    <name type="scientific">Brevinema andersonii</name>
    <dbReference type="NCBI Taxonomy" id="34097"/>
    <lineage>
        <taxon>Bacteria</taxon>
        <taxon>Pseudomonadati</taxon>
        <taxon>Spirochaetota</taxon>
        <taxon>Spirochaetia</taxon>
        <taxon>Brevinematales</taxon>
        <taxon>Brevinemataceae</taxon>
        <taxon>Brevinema</taxon>
    </lineage>
</organism>
<dbReference type="InterPro" id="IPR013445">
    <property type="entry name" value="CDP_4_6_deHydtase"/>
</dbReference>
<dbReference type="STRING" id="34097.SAMN02745150_01416"/>
<feature type="domain" description="NAD(P)-binding" evidence="1">
    <location>
        <begin position="17"/>
        <end position="333"/>
    </location>
</feature>
<reference evidence="3" key="1">
    <citation type="submission" date="2016-10" db="EMBL/GenBank/DDBJ databases">
        <authorList>
            <person name="Varghese N."/>
            <person name="Submissions S."/>
        </authorList>
    </citation>
    <scope>NUCLEOTIDE SEQUENCE [LARGE SCALE GENOMIC DNA]</scope>
    <source>
        <strain evidence="3">ATCC 43811</strain>
    </source>
</reference>
<dbReference type="Proteomes" id="UP000240042">
    <property type="component" value="Unassembled WGS sequence"/>
</dbReference>
<proteinExistence type="predicted"/>
<dbReference type="Gene3D" id="3.90.25.10">
    <property type="entry name" value="UDP-galactose 4-epimerase, domain 1"/>
    <property type="match status" value="1"/>
</dbReference>
<dbReference type="EMBL" id="FOKY01000026">
    <property type="protein sequence ID" value="SFB94873.1"/>
    <property type="molecule type" value="Genomic_DNA"/>
</dbReference>
<dbReference type="RefSeq" id="WP_092320072.1">
    <property type="nucleotide sequence ID" value="NZ_FOKY01000026.1"/>
</dbReference>
<dbReference type="OrthoDB" id="9779041at2"/>
<dbReference type="AlphaFoldDB" id="A0A1I1FCK7"/>
<dbReference type="Pfam" id="PF16363">
    <property type="entry name" value="GDP_Man_Dehyd"/>
    <property type="match status" value="1"/>
</dbReference>
<evidence type="ECO:0000259" key="1">
    <source>
        <dbReference type="Pfam" id="PF16363"/>
    </source>
</evidence>
<dbReference type="NCBIfam" id="TIGR02622">
    <property type="entry name" value="CDP_4_6_dhtase"/>
    <property type="match status" value="1"/>
</dbReference>